<reference evidence="3 4" key="1">
    <citation type="submission" date="2016-10" db="EMBL/GenBank/DDBJ databases">
        <authorList>
            <person name="de Groot N.N."/>
        </authorList>
    </citation>
    <scope>NUCLEOTIDE SEQUENCE [LARGE SCALE GENOMIC DNA]</scope>
    <source>
        <strain evidence="3 4">DSM 25584</strain>
    </source>
</reference>
<dbReference type="GO" id="GO:0042597">
    <property type="term" value="C:periplasmic space"/>
    <property type="evidence" value="ECO:0007669"/>
    <property type="project" value="InterPro"/>
</dbReference>
<dbReference type="RefSeq" id="WP_218119146.1">
    <property type="nucleotide sequence ID" value="NZ_FNCE01000003.1"/>
</dbReference>
<dbReference type="Pfam" id="PF04069">
    <property type="entry name" value="OpuAC"/>
    <property type="match status" value="1"/>
</dbReference>
<dbReference type="CDD" id="cd13640">
    <property type="entry name" value="PBP2_ChoX"/>
    <property type="match status" value="1"/>
</dbReference>
<gene>
    <name evidence="3" type="ORF">SAMN05216241_103214</name>
</gene>
<name>A0A1G7Q3T0_9PROT</name>
<dbReference type="EMBL" id="FNCE01000003">
    <property type="protein sequence ID" value="SDF93143.1"/>
    <property type="molecule type" value="Genomic_DNA"/>
</dbReference>
<dbReference type="Gene3D" id="3.40.190.100">
    <property type="entry name" value="Glycine betaine-binding periplasmic protein, domain 2"/>
    <property type="match status" value="1"/>
</dbReference>
<protein>
    <submittedName>
        <fullName evidence="3">Glycine betaine/proline transport system substrate-binding protein</fullName>
    </submittedName>
</protein>
<dbReference type="GO" id="GO:0022857">
    <property type="term" value="F:transmembrane transporter activity"/>
    <property type="evidence" value="ECO:0007669"/>
    <property type="project" value="InterPro"/>
</dbReference>
<feature type="signal peptide" evidence="1">
    <location>
        <begin position="1"/>
        <end position="22"/>
    </location>
</feature>
<dbReference type="SUPFAM" id="SSF53850">
    <property type="entry name" value="Periplasmic binding protein-like II"/>
    <property type="match status" value="1"/>
</dbReference>
<dbReference type="GO" id="GO:0033265">
    <property type="term" value="F:choline binding"/>
    <property type="evidence" value="ECO:0007669"/>
    <property type="project" value="InterPro"/>
</dbReference>
<evidence type="ECO:0000313" key="3">
    <source>
        <dbReference type="EMBL" id="SDF93143.1"/>
    </source>
</evidence>
<feature type="chain" id="PRO_5011775507" evidence="1">
    <location>
        <begin position="23"/>
        <end position="319"/>
    </location>
</feature>
<dbReference type="GO" id="GO:0043190">
    <property type="term" value="C:ATP-binding cassette (ABC) transporter complex"/>
    <property type="evidence" value="ECO:0007669"/>
    <property type="project" value="InterPro"/>
</dbReference>
<dbReference type="InterPro" id="IPR007210">
    <property type="entry name" value="ABC_Gly_betaine_transp_sub-bd"/>
</dbReference>
<feature type="domain" description="ABC-type glycine betaine transport system substrate-binding" evidence="2">
    <location>
        <begin position="37"/>
        <end position="289"/>
    </location>
</feature>
<dbReference type="Gene3D" id="3.40.190.10">
    <property type="entry name" value="Periplasmic binding protein-like II"/>
    <property type="match status" value="1"/>
</dbReference>
<dbReference type="STRING" id="1082479.SAMN05216241_103214"/>
<evidence type="ECO:0000259" key="2">
    <source>
        <dbReference type="Pfam" id="PF04069"/>
    </source>
</evidence>
<evidence type="ECO:0000256" key="1">
    <source>
        <dbReference type="SAM" id="SignalP"/>
    </source>
</evidence>
<proteinExistence type="predicted"/>
<dbReference type="GO" id="GO:0015871">
    <property type="term" value="P:choline transport"/>
    <property type="evidence" value="ECO:0007669"/>
    <property type="project" value="InterPro"/>
</dbReference>
<keyword evidence="1" id="KW-0732">Signal</keyword>
<dbReference type="Proteomes" id="UP000199415">
    <property type="component" value="Unassembled WGS sequence"/>
</dbReference>
<evidence type="ECO:0000313" key="4">
    <source>
        <dbReference type="Proteomes" id="UP000199415"/>
    </source>
</evidence>
<sequence length="319" mass="34800">MKSTMSQITRRAGAALAGVALAASVAGGSAAAADKPTIRFGVPTWTGVTVKSEVAAQILEHMGFATKQTTASPAVALNTIKSDELDIYLGGWMPTEKDMIDPLVEKNQAKVLTTNISNAIMGIAVPEYVWEAGVKTEADLDKFADKFNNKIYGIEAGSGFNQSIKSAIENDRHGLGDWQLIPSSTSGMLAQVDRKIRKNEWIVFLGWEPHWMNIRFDIKYLKAVGEPKIAETTSDVLTVANVKLGERHPNVEKFFSQYVVRKDEQSKWVLDHGQKDIEAEKVAADWIANNLDRVAEFLDGVKARDGRPAIEAVKAAVGS</sequence>
<keyword evidence="4" id="KW-1185">Reference proteome</keyword>
<dbReference type="InterPro" id="IPR017783">
    <property type="entry name" value="ABC_choline_sub-bd"/>
</dbReference>
<dbReference type="AlphaFoldDB" id="A0A1G7Q3T0"/>
<accession>A0A1G7Q3T0</accession>
<organism evidence="3 4">
    <name type="scientific">Limimonas halophila</name>
    <dbReference type="NCBI Taxonomy" id="1082479"/>
    <lineage>
        <taxon>Bacteria</taxon>
        <taxon>Pseudomonadati</taxon>
        <taxon>Pseudomonadota</taxon>
        <taxon>Alphaproteobacteria</taxon>
        <taxon>Rhodospirillales</taxon>
        <taxon>Rhodovibrionaceae</taxon>
        <taxon>Limimonas</taxon>
    </lineage>
</organism>